<gene>
    <name evidence="2" type="ORF">AAEO56_12385</name>
</gene>
<dbReference type="InterPro" id="IPR025369">
    <property type="entry name" value="DUF4274"/>
</dbReference>
<name>A0ABU9HYR8_9FLAO</name>
<keyword evidence="3" id="KW-1185">Reference proteome</keyword>
<accession>A0ABU9HYR8</accession>
<comment type="caution">
    <text evidence="2">The sequence shown here is derived from an EMBL/GenBank/DDBJ whole genome shotgun (WGS) entry which is preliminary data.</text>
</comment>
<organism evidence="2 3">
    <name type="scientific">Flavobacterium arundinis</name>
    <dbReference type="NCBI Taxonomy" id="3139143"/>
    <lineage>
        <taxon>Bacteria</taxon>
        <taxon>Pseudomonadati</taxon>
        <taxon>Bacteroidota</taxon>
        <taxon>Flavobacteriia</taxon>
        <taxon>Flavobacteriales</taxon>
        <taxon>Flavobacteriaceae</taxon>
        <taxon>Flavobacterium</taxon>
    </lineage>
</organism>
<dbReference type="RefSeq" id="WP_341697379.1">
    <property type="nucleotide sequence ID" value="NZ_JBBYHR010000006.1"/>
</dbReference>
<evidence type="ECO:0000313" key="2">
    <source>
        <dbReference type="EMBL" id="MEL1245067.1"/>
    </source>
</evidence>
<evidence type="ECO:0000313" key="3">
    <source>
        <dbReference type="Proteomes" id="UP001464555"/>
    </source>
</evidence>
<dbReference type="Proteomes" id="UP001464555">
    <property type="component" value="Unassembled WGS sequence"/>
</dbReference>
<dbReference type="EMBL" id="JBBYHR010000006">
    <property type="protein sequence ID" value="MEL1245067.1"/>
    <property type="molecule type" value="Genomic_DNA"/>
</dbReference>
<evidence type="ECO:0000259" key="1">
    <source>
        <dbReference type="Pfam" id="PF14096"/>
    </source>
</evidence>
<protein>
    <submittedName>
        <fullName evidence="2">DUF4274 domain-containing protein</fullName>
    </submittedName>
</protein>
<sequence length="383" mass="44291">MIIEKLQKYSGADLKTCEQQLEKREGKFWFALHDLLKPTDKEAVVVKLRTATDAEELYALLTRLKEIYACSDFQDAVMKVFDEDREILEAHKLHGVDALNDFEPEPGEMDRYAELLKSFVPKNIVKTLEIVGRIRAVDFTPDIIDKIKSWLTGTNDHMIKQVFSTNINEQPDKISLFFNEIVFNLKPDRSAYHFTAMRALWSDSAPAYPELTATLQKFAKARDTQIGSMANDLLVRYGNTGEDEREAADSHFRDKQVAAIHKKVNKLKSAKGLHNFANSFDWDDDMEYMFAVIRHEKCEIATAKLVYWSIGPTYFQQYASGEEVEDINRDAFMLMTEIEERMKDGKYAVGKLEYDPKNDLFKDKTKSDLPENKIKRAIPEFMY</sequence>
<feature type="domain" description="DUF4274" evidence="1">
    <location>
        <begin position="270"/>
        <end position="342"/>
    </location>
</feature>
<dbReference type="Pfam" id="PF14096">
    <property type="entry name" value="DUF4274"/>
    <property type="match status" value="1"/>
</dbReference>
<reference evidence="2 3" key="1">
    <citation type="submission" date="2024-04" db="EMBL/GenBank/DDBJ databases">
        <title>Flavobacterium sp. DGU11 16S ribosomal RNA gene Genome sequencing and assembly.</title>
        <authorList>
            <person name="Park S."/>
        </authorList>
    </citation>
    <scope>NUCLEOTIDE SEQUENCE [LARGE SCALE GENOMIC DNA]</scope>
    <source>
        <strain evidence="2 3">DGU11</strain>
    </source>
</reference>
<proteinExistence type="predicted"/>